<proteinExistence type="predicted"/>
<gene>
    <name evidence="3" type="ORF">EI74_0621</name>
</gene>
<feature type="signal peptide" evidence="2">
    <location>
        <begin position="1"/>
        <end position="24"/>
    </location>
</feature>
<protein>
    <submittedName>
        <fullName evidence="3">Uncharacterized protein</fullName>
    </submittedName>
</protein>
<feature type="transmembrane region" description="Helical" evidence="1">
    <location>
        <begin position="787"/>
        <end position="809"/>
    </location>
</feature>
<feature type="chain" id="PRO_5020290842" evidence="2">
    <location>
        <begin position="25"/>
        <end position="848"/>
    </location>
</feature>
<comment type="caution">
    <text evidence="3">The sequence shown here is derived from an EMBL/GenBank/DDBJ whole genome shotgun (WGS) entry which is preliminary data.</text>
</comment>
<evidence type="ECO:0000256" key="2">
    <source>
        <dbReference type="SAM" id="SignalP"/>
    </source>
</evidence>
<keyword evidence="1" id="KW-0472">Membrane</keyword>
<organism evidence="3 4">
    <name type="scientific">Mycoplasma testudineum</name>
    <dbReference type="NCBI Taxonomy" id="244584"/>
    <lineage>
        <taxon>Bacteria</taxon>
        <taxon>Bacillati</taxon>
        <taxon>Mycoplasmatota</taxon>
        <taxon>Mollicutes</taxon>
        <taxon>Mycoplasmataceae</taxon>
        <taxon>Mycoplasma</taxon>
    </lineage>
</organism>
<keyword evidence="1" id="KW-1133">Transmembrane helix</keyword>
<reference evidence="3 4" key="1">
    <citation type="submission" date="2019-03" db="EMBL/GenBank/DDBJ databases">
        <title>Genomic Encyclopedia of Archaeal and Bacterial Type Strains, Phase II (KMG-II): from individual species to whole genera.</title>
        <authorList>
            <person name="Goeker M."/>
        </authorList>
    </citation>
    <scope>NUCLEOTIDE SEQUENCE [LARGE SCALE GENOMIC DNA]</scope>
    <source>
        <strain evidence="3 4">ATCC 700618</strain>
    </source>
</reference>
<feature type="transmembrane region" description="Helical" evidence="1">
    <location>
        <begin position="821"/>
        <end position="845"/>
    </location>
</feature>
<sequence>MMKKKFNKKIYIASASALTLPVVAIPAIVLNLNNDQNTQVENKITTNFLIETQVDSLTAFAQSAIKGQLARMNEIMKADSLNDNSNTTWFSDVSTHQNLRERNLIKIFTEITSPSSTYYSTLSDALMLGIKNYLISVQFTSEQYTLIGANQVKLETILNTVPNEKLQQYINQFFSNWEAFFNTKLTANGRGYEWFSDVLSNVSSINEAFKYDDPSFESTPNSESYNDVVNLISNYSGQFVLQKLNFSQIISNVQTELKTNYEADLKTLQSKEFQSNIKINLDSNSLKLTGDGKYLNFNFFEKNDFKSTLENANNFSRNGYLPYLISDSIGSIFTIRNNSGLDATFRVKTALGNATNNYTQVFETEMSVDTSVEYILDQINKGFSNETLENTIFTVAENKYSADKITEADLIETDILKKYRSVFNIEYSDFTFNTSAQVLTRTSNATSLNNATVSIKTINNSHTVAYKNNFYLNKLIPDKAAEILDAPEIASSLTALGTITPGGVIIKNQTNWNEYITYNEADTQKYKYTTQSVNYLNENNTLNENKLNVETTVSLVSNPEIQKSYTSIISNVKSSTKTTESDLRYFRTDQSEANTSLTESYGTAFSNYLKNNAAAVETLYINSVGETLEQYSYDSVNDIPTITANPIRYKAVHDTFKNKYTSKVATAYGAATSQSEIIDSSDTAMLAAGAALAATLASQGLDLDKDALQKINESLTDAQKKSLAALTNGMSENEAAQFLNDSSSVVAAFLKNSLNADQTINLLQQIANINTSSVRLATDSIAGSVKYVGLGLVSFFTLMTLIVAIRGSLIKGKENKGRKAAIVGFTSVITVIGIIIVIVLLLAILSVI</sequence>
<dbReference type="Proteomes" id="UP000295518">
    <property type="component" value="Unassembled WGS sequence"/>
</dbReference>
<evidence type="ECO:0000313" key="3">
    <source>
        <dbReference type="EMBL" id="TDO19816.1"/>
    </source>
</evidence>
<keyword evidence="1" id="KW-0812">Transmembrane</keyword>
<dbReference type="EMBL" id="SNWN01000013">
    <property type="protein sequence ID" value="TDO19816.1"/>
    <property type="molecule type" value="Genomic_DNA"/>
</dbReference>
<accession>A0A4R6IDP0</accession>
<dbReference type="RefSeq" id="WP_094254778.1">
    <property type="nucleotide sequence ID" value="NZ_NNCE01000005.1"/>
</dbReference>
<keyword evidence="4" id="KW-1185">Reference proteome</keyword>
<evidence type="ECO:0000313" key="4">
    <source>
        <dbReference type="Proteomes" id="UP000295518"/>
    </source>
</evidence>
<dbReference type="AlphaFoldDB" id="A0A4R6IDP0"/>
<evidence type="ECO:0000256" key="1">
    <source>
        <dbReference type="SAM" id="Phobius"/>
    </source>
</evidence>
<name>A0A4R6IDP0_9MOLU</name>
<keyword evidence="2" id="KW-0732">Signal</keyword>